<name>A0A1I4F1R7_9PROT</name>
<evidence type="ECO:0000313" key="5">
    <source>
        <dbReference type="EMBL" id="SFL10716.1"/>
    </source>
</evidence>
<dbReference type="Pfam" id="PF00722">
    <property type="entry name" value="Glyco_hydro_16"/>
    <property type="match status" value="1"/>
</dbReference>
<dbReference type="AlphaFoldDB" id="A0A1I4F1R7"/>
<dbReference type="InterPro" id="IPR001343">
    <property type="entry name" value="Hemolysn_Ca-bd"/>
</dbReference>
<comment type="subcellular location">
    <subcellularLocation>
        <location evidence="1">Secreted</location>
    </subcellularLocation>
</comment>
<protein>
    <submittedName>
        <fullName evidence="5">Hemolysin-type calcium-binding repeat-containing protein</fullName>
    </submittedName>
</protein>
<dbReference type="InterPro" id="IPR013320">
    <property type="entry name" value="ConA-like_dom_sf"/>
</dbReference>
<organism evidence="5 6">
    <name type="scientific">Falsiroseomonas stagni DSM 19981</name>
    <dbReference type="NCBI Taxonomy" id="1123062"/>
    <lineage>
        <taxon>Bacteria</taxon>
        <taxon>Pseudomonadati</taxon>
        <taxon>Pseudomonadota</taxon>
        <taxon>Alphaproteobacteria</taxon>
        <taxon>Acetobacterales</taxon>
        <taxon>Roseomonadaceae</taxon>
        <taxon>Falsiroseomonas</taxon>
    </lineage>
</organism>
<dbReference type="OrthoDB" id="7230896at2"/>
<evidence type="ECO:0000259" key="4">
    <source>
        <dbReference type="PROSITE" id="PS51762"/>
    </source>
</evidence>
<gene>
    <name evidence="5" type="ORF">SAMN02745775_12053</name>
</gene>
<evidence type="ECO:0000256" key="1">
    <source>
        <dbReference type="ARBA" id="ARBA00004613"/>
    </source>
</evidence>
<dbReference type="Pfam" id="PF00353">
    <property type="entry name" value="HemolysinCabind"/>
    <property type="match status" value="4"/>
</dbReference>
<dbReference type="Gene3D" id="2.150.10.10">
    <property type="entry name" value="Serralysin-like metalloprotease, C-terminal"/>
    <property type="match status" value="3"/>
</dbReference>
<keyword evidence="3" id="KW-0964">Secreted</keyword>
<dbReference type="GO" id="GO:0005975">
    <property type="term" value="P:carbohydrate metabolic process"/>
    <property type="evidence" value="ECO:0007669"/>
    <property type="project" value="InterPro"/>
</dbReference>
<dbReference type="EMBL" id="FOSQ01000020">
    <property type="protein sequence ID" value="SFL10716.1"/>
    <property type="molecule type" value="Genomic_DNA"/>
</dbReference>
<dbReference type="RefSeq" id="WP_092963188.1">
    <property type="nucleotide sequence ID" value="NZ_FOSQ01000020.1"/>
</dbReference>
<dbReference type="InterPro" id="IPR000757">
    <property type="entry name" value="Beta-glucanase-like"/>
</dbReference>
<dbReference type="SUPFAM" id="SSF49899">
    <property type="entry name" value="Concanavalin A-like lectins/glucanases"/>
    <property type="match status" value="1"/>
</dbReference>
<reference evidence="5 6" key="1">
    <citation type="submission" date="2016-10" db="EMBL/GenBank/DDBJ databases">
        <authorList>
            <person name="de Groot N.N."/>
        </authorList>
    </citation>
    <scope>NUCLEOTIDE SEQUENCE [LARGE SCALE GENOMIC DNA]</scope>
    <source>
        <strain evidence="5 6">DSM 19981</strain>
    </source>
</reference>
<feature type="domain" description="GH16" evidence="4">
    <location>
        <begin position="3"/>
        <end position="247"/>
    </location>
</feature>
<dbReference type="CDD" id="cd00413">
    <property type="entry name" value="Glyco_hydrolase_16"/>
    <property type="match status" value="1"/>
</dbReference>
<evidence type="ECO:0000256" key="3">
    <source>
        <dbReference type="ARBA" id="ARBA00022525"/>
    </source>
</evidence>
<dbReference type="PANTHER" id="PTHR38340">
    <property type="entry name" value="S-LAYER PROTEIN"/>
    <property type="match status" value="1"/>
</dbReference>
<dbReference type="GO" id="GO:0005509">
    <property type="term" value="F:calcium ion binding"/>
    <property type="evidence" value="ECO:0007669"/>
    <property type="project" value="InterPro"/>
</dbReference>
<dbReference type="STRING" id="1123062.SAMN02745775_12053"/>
<dbReference type="Proteomes" id="UP000199473">
    <property type="component" value="Unassembled WGS sequence"/>
</dbReference>
<dbReference type="SUPFAM" id="SSF51120">
    <property type="entry name" value="beta-Roll"/>
    <property type="match status" value="3"/>
</dbReference>
<sequence>MGTTTDINPTPLDMTGWNTVFFDGFNGSQLDWQKWPITYGGSMYWNGAFYWDGSQVTVGNGELTIGMDKQANGIWSVGGLSSAPYAGAPDGQGNGFLYGRVEIRAKASVEVTGAGPCFLLWPTSNDHWPPEVDILETPASGNGMFTNHWQGPAGNNDDWYASYEFPLDHSQWHTYTLDWFPDRMTLYVDGKAVYTTTQNIPHERMSVGLQGHVGTATDGWYGSPNASGVNSLDISVDWVRVSQFTGSVTPPPVTPAPVVTNLTLTGTAGDDALAGGAGADTIGGGAGSDDLQGGAGDDRLAGGAGDDGLTLGAGADVVVFTKGDGVDWVVDFTPGTDRLELHGFAAAQVFTKAASYWGMAGLDVLLPNGEKLFLQGVTALGASDLVLKDVPVAAPSGLVLAGTAGNDTLKGGALADSLSGGAGHDYLQGFAGHDTLAGGAGNDVLLGNDGHDLLLGGDGDDQLRGHAGSDILTSGLGVDRVYIAKGDGQDRVTDFTLGTDKVVLSGITAADVTAKVAVVSGIAGLQLTLTDGTSLFLEGLSAVTAKQLGLSGSFAAGGTALPATTATVLGTAGDDWLKGGTGADDLQGGAGSDDLQGLGGNDVLRGGLGDDGLTGGAGADLFVFAKGDGQDWVVDFARGTDRLRLEGYAMGDLAQAVETRWGMAGLAIDLGTGGDEVFLQGVTAVLTGTDIVFA</sequence>
<dbReference type="PANTHER" id="PTHR38340:SF1">
    <property type="entry name" value="S-LAYER PROTEIN"/>
    <property type="match status" value="1"/>
</dbReference>
<dbReference type="InterPro" id="IPR011049">
    <property type="entry name" value="Serralysin-like_metalloprot_C"/>
</dbReference>
<dbReference type="PROSITE" id="PS51762">
    <property type="entry name" value="GH16_2"/>
    <property type="match status" value="1"/>
</dbReference>
<dbReference type="PRINTS" id="PR00313">
    <property type="entry name" value="CABNDNGRPT"/>
</dbReference>
<dbReference type="PROSITE" id="PS00330">
    <property type="entry name" value="HEMOLYSIN_CALCIUM"/>
    <property type="match status" value="6"/>
</dbReference>
<evidence type="ECO:0000256" key="2">
    <source>
        <dbReference type="ARBA" id="ARBA00006865"/>
    </source>
</evidence>
<comment type="similarity">
    <text evidence="2">Belongs to the glycosyl hydrolase 16 family.</text>
</comment>
<dbReference type="InterPro" id="IPR018511">
    <property type="entry name" value="Hemolysin-typ_Ca-bd_CS"/>
</dbReference>
<dbReference type="Gene3D" id="2.60.120.200">
    <property type="match status" value="1"/>
</dbReference>
<proteinExistence type="inferred from homology"/>
<dbReference type="GO" id="GO:0005576">
    <property type="term" value="C:extracellular region"/>
    <property type="evidence" value="ECO:0007669"/>
    <property type="project" value="UniProtKB-SubCell"/>
</dbReference>
<keyword evidence="6" id="KW-1185">Reference proteome</keyword>
<dbReference type="InterPro" id="IPR050557">
    <property type="entry name" value="RTX_toxin/Mannuronan_C5-epim"/>
</dbReference>
<accession>A0A1I4F1R7</accession>
<evidence type="ECO:0000313" key="6">
    <source>
        <dbReference type="Proteomes" id="UP000199473"/>
    </source>
</evidence>
<dbReference type="GO" id="GO:0004553">
    <property type="term" value="F:hydrolase activity, hydrolyzing O-glycosyl compounds"/>
    <property type="evidence" value="ECO:0007669"/>
    <property type="project" value="InterPro"/>
</dbReference>